<gene>
    <name evidence="3" type="ORF">PENSTE_c033G02491</name>
</gene>
<organism evidence="3 4">
    <name type="scientific">Penicillium steckii</name>
    <dbReference type="NCBI Taxonomy" id="303698"/>
    <lineage>
        <taxon>Eukaryota</taxon>
        <taxon>Fungi</taxon>
        <taxon>Dikarya</taxon>
        <taxon>Ascomycota</taxon>
        <taxon>Pezizomycotina</taxon>
        <taxon>Eurotiomycetes</taxon>
        <taxon>Eurotiomycetidae</taxon>
        <taxon>Eurotiales</taxon>
        <taxon>Aspergillaceae</taxon>
        <taxon>Penicillium</taxon>
    </lineage>
</organism>
<comment type="similarity">
    <text evidence="1">Belongs to the class-II fumarase/aspartase family.</text>
</comment>
<dbReference type="Gene3D" id="1.10.40.30">
    <property type="entry name" value="Fumarase/aspartase (C-terminal domain)"/>
    <property type="match status" value="1"/>
</dbReference>
<dbReference type="Pfam" id="PF00206">
    <property type="entry name" value="Lyase_1"/>
    <property type="match status" value="1"/>
</dbReference>
<evidence type="ECO:0000259" key="2">
    <source>
        <dbReference type="SMART" id="SM00998"/>
    </source>
</evidence>
<dbReference type="CDD" id="cd01597">
    <property type="entry name" value="pCLME"/>
    <property type="match status" value="1"/>
</dbReference>
<dbReference type="Proteomes" id="UP000191285">
    <property type="component" value="Unassembled WGS sequence"/>
</dbReference>
<dbReference type="PANTHER" id="PTHR43172">
    <property type="entry name" value="ADENYLOSUCCINATE LYASE"/>
    <property type="match status" value="1"/>
</dbReference>
<keyword evidence="4" id="KW-1185">Reference proteome</keyword>
<evidence type="ECO:0000256" key="1">
    <source>
        <dbReference type="ARBA" id="ARBA00034772"/>
    </source>
</evidence>
<dbReference type="STRING" id="303698.A0A1V6SL21"/>
<dbReference type="Pfam" id="PF10397">
    <property type="entry name" value="ADSL_C"/>
    <property type="match status" value="1"/>
</dbReference>
<reference evidence="4" key="1">
    <citation type="journal article" date="2017" name="Nat. Microbiol.">
        <title>Global analysis of biosynthetic gene clusters reveals vast potential of secondary metabolite production in Penicillium species.</title>
        <authorList>
            <person name="Nielsen J.C."/>
            <person name="Grijseels S."/>
            <person name="Prigent S."/>
            <person name="Ji B."/>
            <person name="Dainat J."/>
            <person name="Nielsen K.F."/>
            <person name="Frisvad J.C."/>
            <person name="Workman M."/>
            <person name="Nielsen J."/>
        </authorList>
    </citation>
    <scope>NUCLEOTIDE SEQUENCE [LARGE SCALE GENOMIC DNA]</scope>
    <source>
        <strain evidence="4">IBT 24891</strain>
    </source>
</reference>
<evidence type="ECO:0000313" key="4">
    <source>
        <dbReference type="Proteomes" id="UP000191285"/>
    </source>
</evidence>
<dbReference type="InterPro" id="IPR022761">
    <property type="entry name" value="Fumarate_lyase_N"/>
</dbReference>
<dbReference type="PRINTS" id="PR00145">
    <property type="entry name" value="ARGSUCLYASE"/>
</dbReference>
<sequence>MSVSAIDSRIFRNLFGNQEIRNIFTDDAYVKCLIEVEAALARAQSKTGVIPPEAGDSITNTFANIQLDYDRLARETDVVGYPVLPLVCQLVEKTPDETSKYIHWGATTQDIMDDASMLQIKRGLVLVESELAAMKEILARLARTHRDTPMAGRTHLQHALPCTFGYKCAVYLSGVIRHLERIQGIKQRCLLVQFGGAAGTLASLGSDDTGLRVREQLAIELGLQNPAITWHVARDNIAEITNFLALVGGTLGKIAMDLMIMSSNEFDEVSEPFVPHRGASSTMPQKRNPISSEVILAASKMLRANASLGLDAMITDFERASGPWHLEWVAVPESFVTAVGALHQTNFALDGLVVKVDSMERNLHSTKGLIVGEAVMMALAPHIGRQKAHDEVYEACKSAIEHDRTLLEVLRESAVLTSVLTDEKLVGLCDPTQYMGASQLMVDEMARRANLILPRGDVLAAQLRGE</sequence>
<dbReference type="SMART" id="SM00998">
    <property type="entry name" value="ADSL_C"/>
    <property type="match status" value="1"/>
</dbReference>
<dbReference type="PANTHER" id="PTHR43172:SF2">
    <property type="entry name" value="ADENYLOSUCCINATE LYASE C-TERMINAL DOMAIN-CONTAINING PROTEIN"/>
    <property type="match status" value="1"/>
</dbReference>
<dbReference type="OrthoDB" id="406045at2759"/>
<dbReference type="InterPro" id="IPR019468">
    <property type="entry name" value="AdenyloSucc_lyase_C"/>
</dbReference>
<accession>A0A1V6SL21</accession>
<evidence type="ECO:0000313" key="3">
    <source>
        <dbReference type="EMBL" id="OQE14742.1"/>
    </source>
</evidence>
<comment type="caution">
    <text evidence="3">The sequence shown here is derived from an EMBL/GenBank/DDBJ whole genome shotgun (WGS) entry which is preliminary data.</text>
</comment>
<feature type="domain" description="Adenylosuccinate lyase C-terminal" evidence="2">
    <location>
        <begin position="367"/>
        <end position="446"/>
    </location>
</feature>
<dbReference type="PRINTS" id="PR00149">
    <property type="entry name" value="FUMRATELYASE"/>
</dbReference>
<protein>
    <recommendedName>
        <fullName evidence="2">Adenylosuccinate lyase C-terminal domain-containing protein</fullName>
    </recommendedName>
</protein>
<dbReference type="InterPro" id="IPR000362">
    <property type="entry name" value="Fumarate_lyase_fam"/>
</dbReference>
<dbReference type="GO" id="GO:0003824">
    <property type="term" value="F:catalytic activity"/>
    <property type="evidence" value="ECO:0007669"/>
    <property type="project" value="InterPro"/>
</dbReference>
<dbReference type="AlphaFoldDB" id="A0A1V6SL21"/>
<dbReference type="SUPFAM" id="SSF48557">
    <property type="entry name" value="L-aspartase-like"/>
    <property type="match status" value="1"/>
</dbReference>
<dbReference type="InterPro" id="IPR008948">
    <property type="entry name" value="L-Aspartase-like"/>
</dbReference>
<name>A0A1V6SL21_9EURO</name>
<dbReference type="Gene3D" id="1.20.200.10">
    <property type="entry name" value="Fumarase/aspartase (Central domain)"/>
    <property type="match status" value="1"/>
</dbReference>
<dbReference type="EMBL" id="MLKD01000033">
    <property type="protein sequence ID" value="OQE14742.1"/>
    <property type="molecule type" value="Genomic_DNA"/>
</dbReference>
<proteinExistence type="inferred from homology"/>